<accession>A0A1C0Z0I1</accession>
<reference evidence="3 4" key="1">
    <citation type="submission" date="2016-07" db="EMBL/GenBank/DDBJ databases">
        <title>Caryophanon latum genome sequencing.</title>
        <authorList>
            <person name="Verma A."/>
            <person name="Pal Y."/>
            <person name="Krishnamurthi S."/>
        </authorList>
    </citation>
    <scope>NUCLEOTIDE SEQUENCE [LARGE SCALE GENOMIC DNA]</scope>
    <source>
        <strain evidence="3 4">DSM 14151</strain>
    </source>
</reference>
<feature type="compositionally biased region" description="Basic and acidic residues" evidence="1">
    <location>
        <begin position="320"/>
        <end position="330"/>
    </location>
</feature>
<protein>
    <recommendedName>
        <fullName evidence="2">NERD domain-containing protein</fullName>
    </recommendedName>
</protein>
<keyword evidence="4" id="KW-1185">Reference proteome</keyword>
<evidence type="ECO:0000313" key="3">
    <source>
        <dbReference type="EMBL" id="OCS92929.1"/>
    </source>
</evidence>
<dbReference type="RefSeq" id="WP_066462156.1">
    <property type="nucleotide sequence ID" value="NZ_MATO01000013.1"/>
</dbReference>
<gene>
    <name evidence="3" type="ORF">A6K76_05925</name>
</gene>
<proteinExistence type="predicted"/>
<dbReference type="InterPro" id="IPR011528">
    <property type="entry name" value="NERD"/>
</dbReference>
<name>A0A1C0Z0I1_9BACL</name>
<dbReference type="InterPro" id="IPR012397">
    <property type="entry name" value="Pullulanase"/>
</dbReference>
<organism evidence="3 4">
    <name type="scientific">Caryophanon latum</name>
    <dbReference type="NCBI Taxonomy" id="33977"/>
    <lineage>
        <taxon>Bacteria</taxon>
        <taxon>Bacillati</taxon>
        <taxon>Bacillota</taxon>
        <taxon>Bacilli</taxon>
        <taxon>Bacillales</taxon>
        <taxon>Caryophanaceae</taxon>
        <taxon>Caryophanon</taxon>
    </lineage>
</organism>
<dbReference type="Pfam" id="PF08378">
    <property type="entry name" value="NERD"/>
    <property type="match status" value="1"/>
</dbReference>
<evidence type="ECO:0000256" key="1">
    <source>
        <dbReference type="SAM" id="MobiDB-lite"/>
    </source>
</evidence>
<dbReference type="EMBL" id="MATO01000013">
    <property type="protein sequence ID" value="OCS92929.1"/>
    <property type="molecule type" value="Genomic_DNA"/>
</dbReference>
<evidence type="ECO:0000313" key="4">
    <source>
        <dbReference type="Proteomes" id="UP000093482"/>
    </source>
</evidence>
<dbReference type="OrthoDB" id="2433183at2"/>
<feature type="domain" description="NERD" evidence="2">
    <location>
        <begin position="164"/>
        <end position="259"/>
    </location>
</feature>
<comment type="caution">
    <text evidence="3">The sequence shown here is derived from an EMBL/GenBank/DDBJ whole genome shotgun (WGS) entry which is preliminary data.</text>
</comment>
<dbReference type="AlphaFoldDB" id="A0A1C0Z0I1"/>
<dbReference type="Proteomes" id="UP000093482">
    <property type="component" value="Unassembled WGS sequence"/>
</dbReference>
<evidence type="ECO:0000259" key="2">
    <source>
        <dbReference type="Pfam" id="PF08378"/>
    </source>
</evidence>
<feature type="region of interest" description="Disordered" evidence="1">
    <location>
        <begin position="319"/>
        <end position="352"/>
    </location>
</feature>
<dbReference type="PIRSF" id="PIRSF012560">
    <property type="entry name" value="Pullulanase"/>
    <property type="match status" value="1"/>
</dbReference>
<sequence>MAQLIKLQDYISRYQIDLNRYPTQYVRLKRVQWERVKEQWENGGPTQTWEPVMQVPEEEEKQKPTLLRRLFGRKKDEEEEMDLEELSVESELDEEEVIPEETSTLHFESKIVFEPKTIEELKRMYLDQFFHFQIKWASSTLLDKSYVDPRYMRDTLLRTFMQGLPDNYFLLYFPVFQVKKAPIEVDIILITPTEVLCITPLEVQEQAVYVADGERFWTQKIDKSSKKILSPMIQLNRMETIVSSLMHYNDIELPVKRIVLSRNGYIDYPGASFNTQFIDKRKFEQWFLQLKRAKSPMKHMQIKAAAVLLEHTETTSFQRDLWKSEEEAAEHAAAQELSDQPLQQKDEDEKGE</sequence>